<dbReference type="AlphaFoldDB" id="A0A4Y7SQZ8"/>
<dbReference type="PROSITE" id="PS50181">
    <property type="entry name" value="FBOX"/>
    <property type="match status" value="1"/>
</dbReference>
<dbReference type="SUPFAM" id="SSF50978">
    <property type="entry name" value="WD40 repeat-like"/>
    <property type="match status" value="1"/>
</dbReference>
<gene>
    <name evidence="2" type="ORF">FA13DRAFT_1777910</name>
</gene>
<evidence type="ECO:0000259" key="1">
    <source>
        <dbReference type="PROSITE" id="PS50181"/>
    </source>
</evidence>
<keyword evidence="3" id="KW-1185">Reference proteome</keyword>
<feature type="domain" description="F-box" evidence="1">
    <location>
        <begin position="25"/>
        <end position="75"/>
    </location>
</feature>
<proteinExistence type="predicted"/>
<organism evidence="2 3">
    <name type="scientific">Coprinellus micaceus</name>
    <name type="common">Glistening ink-cap mushroom</name>
    <name type="synonym">Coprinus micaceus</name>
    <dbReference type="NCBI Taxonomy" id="71717"/>
    <lineage>
        <taxon>Eukaryota</taxon>
        <taxon>Fungi</taxon>
        <taxon>Dikarya</taxon>
        <taxon>Basidiomycota</taxon>
        <taxon>Agaricomycotina</taxon>
        <taxon>Agaricomycetes</taxon>
        <taxon>Agaricomycetidae</taxon>
        <taxon>Agaricales</taxon>
        <taxon>Agaricineae</taxon>
        <taxon>Psathyrellaceae</taxon>
        <taxon>Coprinellus</taxon>
    </lineage>
</organism>
<sequence>MLSLCTPSSWPAAPSRYLPRYTASSSAILALGSETQLAIVALLDCVDLVRLEQTCTRFYKLLNTSEKAVDIWRQRLRSHCYDHNLFWPSYKDLVSAADFKVAATASLRFASAYERSFGSGILPSTSYRLELPEQVDEPPMYLIPGGRLAVIVDPGRGLCVVDLHAQCLENPIILKYATDQTPSVPDGCVWVAEEGTKVYVLQQYTCPKVYKANAQDPRKMSVTTYTIIELRLEADRHLRFSKKAKLTVMHLARQLGAYPVLDGFVALVDNALRIAFIWDPIRGAYAAFTLARPDSEHKNDDIQVFSQDFSHGYYLFCASKKGIYAARISGFRGLMSDSVVLSNLYSNAAPTPFADHGISLTSSKHHIVEARAIKSPYCAECPLVYEVILEGPQSGMLQVYRYEVTVAGFGRDVRVDLSLIEASKCKPRPALRSLTAHQQVLCDGCVSTMWVNGSTTDFYGPSSAHISFSVPVDMVFENPSSDSSTNSQSYSCLSTEFGLAQFWGKDVDCVFEFGFCPVSATAALLASHGPYIQVCKRANRIISERALWKSSVRRIRRESSLFEPSFPPLRLMDLDDLKRAALRPHKLSRTFEAKAFTTLRRHPELVLKCDIVPGGRYVVGLTDTYICLWDIGSPDSENGEPSLLDTVHASPSSGPYQTMTVPTRHSNNSFRFATHSEDDNELNQRVHVYEVGPFPNRTHLRQISELRLDGDATLCRFWLSGDKAYIHRFQNLLVVWDFVRSRVTSWSIAKVTRPCEMYNVDNVVVLLQDRGLYAWKAPELQQMAVDFAVPGTPLKYSNPPIYQWQDQGRPYHTPTRWFVPSKWTARAPGIPVMITALAATTPHFQIRALTITVFLGSDDVRVGEQSVFDHPEVERLYRQVAFSPRPYSMCQGDCYVVGLVDVSHSGLLLHHSTFRGHAEDMKRWDSAKCVVDHGVDTTSLVANTVPFGTLRQGV</sequence>
<comment type="caution">
    <text evidence="2">The sequence shown here is derived from an EMBL/GenBank/DDBJ whole genome shotgun (WGS) entry which is preliminary data.</text>
</comment>
<dbReference type="EMBL" id="QPFP01000068">
    <property type="protein sequence ID" value="TEB24265.1"/>
    <property type="molecule type" value="Genomic_DNA"/>
</dbReference>
<evidence type="ECO:0000313" key="2">
    <source>
        <dbReference type="EMBL" id="TEB24265.1"/>
    </source>
</evidence>
<dbReference type="OrthoDB" id="2688364at2759"/>
<protein>
    <recommendedName>
        <fullName evidence="1">F-box domain-containing protein</fullName>
    </recommendedName>
</protein>
<dbReference type="InterPro" id="IPR001810">
    <property type="entry name" value="F-box_dom"/>
</dbReference>
<dbReference type="SUPFAM" id="SSF81383">
    <property type="entry name" value="F-box domain"/>
    <property type="match status" value="1"/>
</dbReference>
<reference evidence="2 3" key="1">
    <citation type="journal article" date="2019" name="Nat. Ecol. Evol.">
        <title>Megaphylogeny resolves global patterns of mushroom evolution.</title>
        <authorList>
            <person name="Varga T."/>
            <person name="Krizsan K."/>
            <person name="Foldi C."/>
            <person name="Dima B."/>
            <person name="Sanchez-Garcia M."/>
            <person name="Sanchez-Ramirez S."/>
            <person name="Szollosi G.J."/>
            <person name="Szarkandi J.G."/>
            <person name="Papp V."/>
            <person name="Albert L."/>
            <person name="Andreopoulos W."/>
            <person name="Angelini C."/>
            <person name="Antonin V."/>
            <person name="Barry K.W."/>
            <person name="Bougher N.L."/>
            <person name="Buchanan P."/>
            <person name="Buyck B."/>
            <person name="Bense V."/>
            <person name="Catcheside P."/>
            <person name="Chovatia M."/>
            <person name="Cooper J."/>
            <person name="Damon W."/>
            <person name="Desjardin D."/>
            <person name="Finy P."/>
            <person name="Geml J."/>
            <person name="Haridas S."/>
            <person name="Hughes K."/>
            <person name="Justo A."/>
            <person name="Karasinski D."/>
            <person name="Kautmanova I."/>
            <person name="Kiss B."/>
            <person name="Kocsube S."/>
            <person name="Kotiranta H."/>
            <person name="LaButti K.M."/>
            <person name="Lechner B.E."/>
            <person name="Liimatainen K."/>
            <person name="Lipzen A."/>
            <person name="Lukacs Z."/>
            <person name="Mihaltcheva S."/>
            <person name="Morgado L.N."/>
            <person name="Niskanen T."/>
            <person name="Noordeloos M.E."/>
            <person name="Ohm R.A."/>
            <person name="Ortiz-Santana B."/>
            <person name="Ovrebo C."/>
            <person name="Racz N."/>
            <person name="Riley R."/>
            <person name="Savchenko A."/>
            <person name="Shiryaev A."/>
            <person name="Soop K."/>
            <person name="Spirin V."/>
            <person name="Szebenyi C."/>
            <person name="Tomsovsky M."/>
            <person name="Tulloss R.E."/>
            <person name="Uehling J."/>
            <person name="Grigoriev I.V."/>
            <person name="Vagvolgyi C."/>
            <person name="Papp T."/>
            <person name="Martin F.M."/>
            <person name="Miettinen O."/>
            <person name="Hibbett D.S."/>
            <person name="Nagy L.G."/>
        </authorList>
    </citation>
    <scope>NUCLEOTIDE SEQUENCE [LARGE SCALE GENOMIC DNA]</scope>
    <source>
        <strain evidence="2 3">FP101781</strain>
    </source>
</reference>
<name>A0A4Y7SQZ8_COPMI</name>
<dbReference type="InterPro" id="IPR036047">
    <property type="entry name" value="F-box-like_dom_sf"/>
</dbReference>
<dbReference type="Proteomes" id="UP000298030">
    <property type="component" value="Unassembled WGS sequence"/>
</dbReference>
<dbReference type="InterPro" id="IPR036322">
    <property type="entry name" value="WD40_repeat_dom_sf"/>
</dbReference>
<accession>A0A4Y7SQZ8</accession>
<evidence type="ECO:0000313" key="3">
    <source>
        <dbReference type="Proteomes" id="UP000298030"/>
    </source>
</evidence>